<dbReference type="Gene3D" id="1.10.8.1060">
    <property type="entry name" value="Corynebacterium glutamicum thioredoxin-dependent arsenate reductase, N-terminal domain"/>
    <property type="match status" value="1"/>
</dbReference>
<dbReference type="Proteomes" id="UP001220064">
    <property type="component" value="Chromosome"/>
</dbReference>
<evidence type="ECO:0000313" key="2">
    <source>
        <dbReference type="Proteomes" id="UP001220064"/>
    </source>
</evidence>
<dbReference type="EMBL" id="CP063189">
    <property type="protein sequence ID" value="WCZ33358.1"/>
    <property type="molecule type" value="Genomic_DNA"/>
</dbReference>
<protein>
    <recommendedName>
        <fullName evidence="3">Protein tyrosine phosphatase</fullName>
    </recommendedName>
</protein>
<reference evidence="1 2" key="1">
    <citation type="submission" date="2020-10" db="EMBL/GenBank/DDBJ databases">
        <title>Complete genome sequence of Corynebacterium massiliense DSM 45435, type strain of Corynebacterium massiliense.</title>
        <authorList>
            <person name="Busche T."/>
            <person name="Kalinowski J."/>
            <person name="Ruckert C."/>
        </authorList>
    </citation>
    <scope>NUCLEOTIDE SEQUENCE [LARGE SCALE GENOMIC DNA]</scope>
    <source>
        <strain evidence="1 2">DSM 45435</strain>
    </source>
</reference>
<name>A0ABY7UCC0_9CORY</name>
<dbReference type="NCBIfam" id="NF046112">
    <property type="entry name" value="MSMEG_6209_Nter"/>
    <property type="match status" value="1"/>
</dbReference>
<dbReference type="RefSeq" id="WP_022863507.1">
    <property type="nucleotide sequence ID" value="NZ_ATVG01000011.1"/>
</dbReference>
<sequence length="200" mass="22505">MKSNDRRFDTIREDLHRGYGHRFTAEQIDHKLDEVIERHSTRAVLDEFVPVLVERDVTEFFGEHRLHVRFAAGDDPALAKAAVALTKQYAGDALVVDSAVEPAEDLGDSHVAHVLQERGLYSASRHLDNVRTVAMPDFIVFLGADVPRDEAGKDVKIWDISRANTVEETRELLDDLEARVLYMLNKLGIEPVEAHEPVSA</sequence>
<proteinExistence type="predicted"/>
<keyword evidence="2" id="KW-1185">Reference proteome</keyword>
<gene>
    <name evidence="1" type="ORF">CMASS_09735</name>
</gene>
<evidence type="ECO:0000313" key="1">
    <source>
        <dbReference type="EMBL" id="WCZ33358.1"/>
    </source>
</evidence>
<accession>A0ABY7UCC0</accession>
<organism evidence="1 2">
    <name type="scientific">Corynebacterium massiliense DSM 45435</name>
    <dbReference type="NCBI Taxonomy" id="1121364"/>
    <lineage>
        <taxon>Bacteria</taxon>
        <taxon>Bacillati</taxon>
        <taxon>Actinomycetota</taxon>
        <taxon>Actinomycetes</taxon>
        <taxon>Mycobacteriales</taxon>
        <taxon>Corynebacteriaceae</taxon>
        <taxon>Corynebacterium</taxon>
    </lineage>
</organism>
<evidence type="ECO:0008006" key="3">
    <source>
        <dbReference type="Google" id="ProtNLM"/>
    </source>
</evidence>